<dbReference type="Pfam" id="PF17690">
    <property type="entry name" value="DUF5537"/>
    <property type="match status" value="1"/>
</dbReference>
<accession>A0AAV1HB85</accession>
<dbReference type="EMBL" id="OY660883">
    <property type="protein sequence ID" value="CAJ1082261.1"/>
    <property type="molecule type" value="Genomic_DNA"/>
</dbReference>
<reference evidence="2" key="1">
    <citation type="submission" date="2023-08" db="EMBL/GenBank/DDBJ databases">
        <authorList>
            <person name="Alioto T."/>
            <person name="Alioto T."/>
            <person name="Gomez Garrido J."/>
        </authorList>
    </citation>
    <scope>NUCLEOTIDE SEQUENCE</scope>
</reference>
<protein>
    <submittedName>
        <fullName evidence="2">Uncharacterized protein si:ch211-171b20.3</fullName>
    </submittedName>
</protein>
<proteinExistence type="predicted"/>
<evidence type="ECO:0000256" key="1">
    <source>
        <dbReference type="SAM" id="MobiDB-lite"/>
    </source>
</evidence>
<feature type="compositionally biased region" description="Basic residues" evidence="1">
    <location>
        <begin position="285"/>
        <end position="295"/>
    </location>
</feature>
<sequence length="295" mass="33202">MMTFQLNPSLPTAKALISQGSSNCGQRGPDVSGYPAFSNFRMGAGGGPAAFRQNTLLRKTFPPIQPLNKSRDWKDLVSDFIVRGSPNLAKDVKLELENSDPKMDLCGRQLLFDDKCTRLERTRTVMPPLTRDYHVNRAGNLPPFRLSKELFHSHAGRPFTLGHPERYELGTTPEIIFPSTLVLNGRNTFSVGNCKLSRYHLPLNKVRPGQSIVLSIIPVPYASSALFPFCRPKVNYPTYTLQTVRDNQKNQSFPDPMVGAPRSFMQRVTELSSLEGETLRQEKLKKMKKQRKPPS</sequence>
<dbReference type="AlphaFoldDB" id="A0AAV1HB85"/>
<evidence type="ECO:0000313" key="3">
    <source>
        <dbReference type="Proteomes" id="UP001178508"/>
    </source>
</evidence>
<feature type="region of interest" description="Disordered" evidence="1">
    <location>
        <begin position="275"/>
        <end position="295"/>
    </location>
</feature>
<dbReference type="Proteomes" id="UP001178508">
    <property type="component" value="Chromosome 20"/>
</dbReference>
<dbReference type="InterPro" id="IPR040505">
    <property type="entry name" value="DUF5537"/>
</dbReference>
<gene>
    <name evidence="2" type="ORF">XNOV1_A031992</name>
</gene>
<organism evidence="2 3">
    <name type="scientific">Xyrichtys novacula</name>
    <name type="common">Pearly razorfish</name>
    <name type="synonym">Hemipteronotus novacula</name>
    <dbReference type="NCBI Taxonomy" id="13765"/>
    <lineage>
        <taxon>Eukaryota</taxon>
        <taxon>Metazoa</taxon>
        <taxon>Chordata</taxon>
        <taxon>Craniata</taxon>
        <taxon>Vertebrata</taxon>
        <taxon>Euteleostomi</taxon>
        <taxon>Actinopterygii</taxon>
        <taxon>Neopterygii</taxon>
        <taxon>Teleostei</taxon>
        <taxon>Neoteleostei</taxon>
        <taxon>Acanthomorphata</taxon>
        <taxon>Eupercaria</taxon>
        <taxon>Labriformes</taxon>
        <taxon>Labridae</taxon>
        <taxon>Xyrichtys</taxon>
    </lineage>
</organism>
<keyword evidence="3" id="KW-1185">Reference proteome</keyword>
<name>A0AAV1HB85_XYRNO</name>
<evidence type="ECO:0000313" key="2">
    <source>
        <dbReference type="EMBL" id="CAJ1082261.1"/>
    </source>
</evidence>